<dbReference type="EMBL" id="DS547094">
    <property type="protein sequence ID" value="EDR12752.1"/>
    <property type="molecule type" value="Genomic_DNA"/>
</dbReference>
<protein>
    <submittedName>
        <fullName evidence="2">Predicted protein</fullName>
    </submittedName>
</protein>
<dbReference type="OrthoDB" id="3032033at2759"/>
<dbReference type="RefSeq" id="XP_001877016.1">
    <property type="nucleotide sequence ID" value="XM_001876981.1"/>
</dbReference>
<dbReference type="GeneID" id="6072741"/>
<dbReference type="KEGG" id="lbc:LACBIDRAFT_292773"/>
<accession>B0CXN4</accession>
<evidence type="ECO:0000256" key="1">
    <source>
        <dbReference type="SAM" id="MobiDB-lite"/>
    </source>
</evidence>
<reference evidence="2 3" key="1">
    <citation type="journal article" date="2008" name="Nature">
        <title>The genome of Laccaria bicolor provides insights into mycorrhizal symbiosis.</title>
        <authorList>
            <person name="Martin F."/>
            <person name="Aerts A."/>
            <person name="Ahren D."/>
            <person name="Brun A."/>
            <person name="Danchin E.G.J."/>
            <person name="Duchaussoy F."/>
            <person name="Gibon J."/>
            <person name="Kohler A."/>
            <person name="Lindquist E."/>
            <person name="Pereda V."/>
            <person name="Salamov A."/>
            <person name="Shapiro H.J."/>
            <person name="Wuyts J."/>
            <person name="Blaudez D."/>
            <person name="Buee M."/>
            <person name="Brokstein P."/>
            <person name="Canbaeck B."/>
            <person name="Cohen D."/>
            <person name="Courty P.E."/>
            <person name="Coutinho P.M."/>
            <person name="Delaruelle C."/>
            <person name="Detter J.C."/>
            <person name="Deveau A."/>
            <person name="DiFazio S."/>
            <person name="Duplessis S."/>
            <person name="Fraissinet-Tachet L."/>
            <person name="Lucic E."/>
            <person name="Frey-Klett P."/>
            <person name="Fourrey C."/>
            <person name="Feussner I."/>
            <person name="Gay G."/>
            <person name="Grimwood J."/>
            <person name="Hoegger P.J."/>
            <person name="Jain P."/>
            <person name="Kilaru S."/>
            <person name="Labbe J."/>
            <person name="Lin Y.C."/>
            <person name="Legue V."/>
            <person name="Le Tacon F."/>
            <person name="Marmeisse R."/>
            <person name="Melayah D."/>
            <person name="Montanini B."/>
            <person name="Muratet M."/>
            <person name="Nehls U."/>
            <person name="Niculita-Hirzel H."/>
            <person name="Oudot-Le Secq M.P."/>
            <person name="Peter M."/>
            <person name="Quesneville H."/>
            <person name="Rajashekar B."/>
            <person name="Reich M."/>
            <person name="Rouhier N."/>
            <person name="Schmutz J."/>
            <person name="Yin T."/>
            <person name="Chalot M."/>
            <person name="Henrissat B."/>
            <person name="Kuees U."/>
            <person name="Lucas S."/>
            <person name="Van de Peer Y."/>
            <person name="Podila G.K."/>
            <person name="Polle A."/>
            <person name="Pukkila P.J."/>
            <person name="Richardson P.M."/>
            <person name="Rouze P."/>
            <person name="Sanders I.R."/>
            <person name="Stajich J.E."/>
            <person name="Tunlid A."/>
            <person name="Tuskan G."/>
            <person name="Grigoriev I.V."/>
        </authorList>
    </citation>
    <scope>NUCLEOTIDE SEQUENCE [LARGE SCALE GENOMIC DNA]</scope>
    <source>
        <strain evidence="3">S238N-H82 / ATCC MYA-4686</strain>
    </source>
</reference>
<sequence>MHFSKAFMIDGRIYTGHIQADSNREKNELKLSSAFASLAVLENEDHAVAFKKASRTDPFEPVHVVITSTTHEPPHVTVTSAPQRMNGVFTEEPRSDDLEATEQMLRTPDIPSQFKEFKKERRKRGGFDDTEIWSQYIDNVLPSQGFLSTSLDNHIWMLQKILNMRTRQGEVKSLKQLNMYMVIACFRTVWRFLNSHPGQYEFKRLQYNHKSAKTTPVYNKHTFKEFHQLLLSILEIYRKELERMNTTTGDDGPSREMFRKAATRVSWAGYLLHSLLNTGAALRMHLQTLRGSLSGLAASSLPKSRENEPDIDPIRVDIVPSDDDSIVHEAGVPFNEGNNSFDEEPLKSPQDADGRDNAPDEEDPSNNGHAVASADSNDPNDNTLDDVSGDKYEDEFEEIKSEAGYHATLKWMKLLVSQFHSTHLLIRGLPVEYISLQILKSPSVGVDMMPWKELLTDSNFFPTWSPLGPGSRLWSNQEILQFLENGINANHGRTAGHAQDALNTWDEILKTYRSSSEHQPSFDRVVQGVTWIQDKTSVPGCKACAKDILQVLKKNLVDILANPHQTSEVTRGLRYIADVCMIFAKLSVTKFSGSLHCEAALATLISTPFDGTHPQYSSLLSKMQHYGRVIGTSKHCCPVCATLLSTITPQATNQPFLIRGSHRTITSCTLPDWTPPHIVKELIKHFGEPLREEIGRLMERTHWAPLNYSPSTDSFVPLDWT</sequence>
<dbReference type="AlphaFoldDB" id="B0CXN4"/>
<gene>
    <name evidence="2" type="ORF">LACBIDRAFT_292773</name>
</gene>
<evidence type="ECO:0000313" key="2">
    <source>
        <dbReference type="EMBL" id="EDR12752.1"/>
    </source>
</evidence>
<feature type="compositionally biased region" description="Basic and acidic residues" evidence="1">
    <location>
        <begin position="303"/>
        <end position="315"/>
    </location>
</feature>
<name>B0CXN4_LACBS</name>
<organism evidence="3">
    <name type="scientific">Laccaria bicolor (strain S238N-H82 / ATCC MYA-4686)</name>
    <name type="common">Bicoloured deceiver</name>
    <name type="synonym">Laccaria laccata var. bicolor</name>
    <dbReference type="NCBI Taxonomy" id="486041"/>
    <lineage>
        <taxon>Eukaryota</taxon>
        <taxon>Fungi</taxon>
        <taxon>Dikarya</taxon>
        <taxon>Basidiomycota</taxon>
        <taxon>Agaricomycotina</taxon>
        <taxon>Agaricomycetes</taxon>
        <taxon>Agaricomycetidae</taxon>
        <taxon>Agaricales</taxon>
        <taxon>Agaricineae</taxon>
        <taxon>Hydnangiaceae</taxon>
        <taxon>Laccaria</taxon>
    </lineage>
</organism>
<dbReference type="InterPro" id="IPR027796">
    <property type="entry name" value="OTT_1508_deam-like"/>
</dbReference>
<dbReference type="HOGENOM" id="CLU_387351_0_0_1"/>
<dbReference type="Proteomes" id="UP000001194">
    <property type="component" value="Unassembled WGS sequence"/>
</dbReference>
<feature type="compositionally biased region" description="Basic and acidic residues" evidence="1">
    <location>
        <begin position="344"/>
        <end position="358"/>
    </location>
</feature>
<feature type="region of interest" description="Disordered" evidence="1">
    <location>
        <begin position="298"/>
        <end position="388"/>
    </location>
</feature>
<dbReference type="Pfam" id="PF14441">
    <property type="entry name" value="OTT_1508_deam"/>
    <property type="match status" value="1"/>
</dbReference>
<proteinExistence type="predicted"/>
<evidence type="ECO:0000313" key="3">
    <source>
        <dbReference type="Proteomes" id="UP000001194"/>
    </source>
</evidence>
<dbReference type="InParanoid" id="B0CXN4"/>
<keyword evidence="3" id="KW-1185">Reference proteome</keyword>